<comment type="caution">
    <text evidence="3">The sequence shown here is derived from an EMBL/GenBank/DDBJ whole genome shotgun (WGS) entry which is preliminary data.</text>
</comment>
<feature type="domain" description="RAVE complex protein Rav1 C-terminal" evidence="2">
    <location>
        <begin position="1028"/>
        <end position="1456"/>
    </location>
</feature>
<evidence type="ECO:0000313" key="3">
    <source>
        <dbReference type="EMBL" id="MQL89896.1"/>
    </source>
</evidence>
<dbReference type="Pfam" id="PF12234">
    <property type="entry name" value="Rav1p_C"/>
    <property type="match status" value="1"/>
</dbReference>
<gene>
    <name evidence="3" type="ORF">Taro_022485</name>
</gene>
<dbReference type="OrthoDB" id="342131at2759"/>
<dbReference type="PANTHER" id="PTHR13950">
    <property type="entry name" value="RABCONNECTIN-RELATED"/>
    <property type="match status" value="1"/>
</dbReference>
<keyword evidence="4" id="KW-1185">Reference proteome</keyword>
<dbReference type="Gene3D" id="2.130.10.10">
    <property type="entry name" value="YVTN repeat-like/Quinoprotein amine dehydrogenase"/>
    <property type="match status" value="2"/>
</dbReference>
<dbReference type="SMART" id="SM00320">
    <property type="entry name" value="WD40"/>
    <property type="match status" value="4"/>
</dbReference>
<organism evidence="3 4">
    <name type="scientific">Colocasia esculenta</name>
    <name type="common">Wild taro</name>
    <name type="synonym">Arum esculentum</name>
    <dbReference type="NCBI Taxonomy" id="4460"/>
    <lineage>
        <taxon>Eukaryota</taxon>
        <taxon>Viridiplantae</taxon>
        <taxon>Streptophyta</taxon>
        <taxon>Embryophyta</taxon>
        <taxon>Tracheophyta</taxon>
        <taxon>Spermatophyta</taxon>
        <taxon>Magnoliopsida</taxon>
        <taxon>Liliopsida</taxon>
        <taxon>Araceae</taxon>
        <taxon>Aroideae</taxon>
        <taxon>Colocasieae</taxon>
        <taxon>Colocasia</taxon>
    </lineage>
</organism>
<dbReference type="InterPro" id="IPR036322">
    <property type="entry name" value="WD40_repeat_dom_sf"/>
</dbReference>
<evidence type="ECO:0000313" key="4">
    <source>
        <dbReference type="Proteomes" id="UP000652761"/>
    </source>
</evidence>
<dbReference type="InterPro" id="IPR052208">
    <property type="entry name" value="DmX-like/RAVE_component"/>
</dbReference>
<accession>A0A843V3X3</accession>
<evidence type="ECO:0000259" key="2">
    <source>
        <dbReference type="Pfam" id="PF12234"/>
    </source>
</evidence>
<sequence length="1548" mass="172777">MPQASGSGRSDGEGDPAGAEEELSGMLPLELIKAQVVPPAPNRRKSAIDWLHDFGGFSWIAYGASCLLVISHCPCPSSPEETEVGPFFKQVIEPPLRRPSPGEGPGDSDGPVLLKAVAWCHSRPAKGEVAAGLGDCVWVYAPDSASAGGFLHWRQTAVLVHSFTIEAIEWTQSGDGLIVAGSEVVSWQRRNLLWEISWKLQVSVAQTLVSATWSTNGPVATVTHYSADPHMAEVKDLSSSLEASRQVSVFCRDDRSKIVKIELCHPQPVSAIQWRPYHVPLSKREFIHSRRDILLTCCLDGVVRLWSEIDSGRIKRSSKDMSDQKPMRQSFHVIAVIEINQRLEGAIGRDLFLSWATEIQFPLSKDEGVEQCFPAKDSQADQVGQCEWLVGVGPGLSLSFWSIHCLDDLFPLRYPRVNFWKKQLLTDFRVENLSSLKMSSSEGQSIIIKALVWRNWLSAPPDGCYLLQLLPDNSVSWSHLYSPVVTSEGRSLNQASQTLSCYRGASLNEDSYTGKILQVAVHPCSSEVDIAVLLDSNGFLLFWSFSTIVGCASGMHMPTGPLCRFVGKVSTKYFFNIIGCSTLTWAPSVLNDDRFLLLGHAEGIDCMLIKIAEGGSEKILYHKVFTIPLSTYNQMDGPDYISATPIASTCKQPFVFNSFILLAVWTKKFQVLAWKIVVHSDGGDIFLNTCGCFSNDMHTSDSESKRWTYENYFGCRRYLFTVDLCSMEFPQSCDFDKVTSVSVLSPNKLYPSVQQMWVSSKQICRTSALYHMVTGHSDGMVRLWRTPFLKTPDLQSVGRCLPWELVGMFVAHRGVVAGIAFSSCASKIATFCKEVSNGISSIHIWQFVGLLGQGSFLFEDKISLNGDIVAIKWFSLGNGHSLLGVCLPNELRLYSSKRPSDPTLVKSGRQLDMQRWVCIAQSPTHAPARGFVWGPRLTPIIIHQSHLSVLSHCSSGRDGNHINESNYHVGFERDYFPAAYESKSFDDFPYTICKDTGMCILEEPMTSKNSEPCEFFHSYSELVKSYESSHQNLASCTKSRLYTIAEVVDESCKLLPGYHPKALLLHLFSGHWRRAYGIVRHLVACLNSTDCRPQNSFLGIPEINLSDYFGDTYYVASQNKGFQWGNDIAKGASTLQFQQNMFHLAENNSLVNFPESKSTSSSQQSEIACLIDALKKSDNVRTIIENDRADLLAIVDMLGEIIDPQYVCAYESLDEPGQRFWVSMQFQRLHFLRKFERSAAVEEICVDSSMIAWAFQSDCQDNLVNALLSSEPSWMEMRSIGIGFWFTNATQLRSRMEKLARLQYLKRKDPKDCALLYIALNRLQVLSGLFKLSKQEKDKALVGFLARNFQEEKNKLAALKNAYVLMGKHQLELAIAFFLLGGDPTSAVTVCAKNLGDEQLALVICRLIHGYGGPLEHQLILDALLPNALEKRDYWLASMLEWTLGNYSNSFKRLLELDADSGMDKLAISSATFSDPNISRYLVMLASKNAFRHSVGDHIASVLSKWAFSINAVSLDRSGLPHCGTIIPVDRLRLTQFVMGAWKAESFF</sequence>
<dbReference type="EMBL" id="NMUH01001188">
    <property type="protein sequence ID" value="MQL89896.1"/>
    <property type="molecule type" value="Genomic_DNA"/>
</dbReference>
<dbReference type="GO" id="GO:0007035">
    <property type="term" value="P:vacuolar acidification"/>
    <property type="evidence" value="ECO:0007669"/>
    <property type="project" value="TreeGrafter"/>
</dbReference>
<proteinExistence type="predicted"/>
<dbReference type="InterPro" id="IPR001680">
    <property type="entry name" value="WD40_rpt"/>
</dbReference>
<reference evidence="3" key="1">
    <citation type="submission" date="2017-07" db="EMBL/GenBank/DDBJ databases">
        <title>Taro Niue Genome Assembly and Annotation.</title>
        <authorList>
            <person name="Atibalentja N."/>
            <person name="Keating K."/>
            <person name="Fields C.J."/>
        </authorList>
    </citation>
    <scope>NUCLEOTIDE SEQUENCE</scope>
    <source>
        <strain evidence="3">Niue_2</strain>
        <tissue evidence="3">Leaf</tissue>
    </source>
</reference>
<feature type="region of interest" description="Disordered" evidence="1">
    <location>
        <begin position="1"/>
        <end position="21"/>
    </location>
</feature>
<dbReference type="GO" id="GO:0043291">
    <property type="term" value="C:RAVE complex"/>
    <property type="evidence" value="ECO:0007669"/>
    <property type="project" value="TreeGrafter"/>
</dbReference>
<protein>
    <recommendedName>
        <fullName evidence="2">RAVE complex protein Rav1 C-terminal domain-containing protein</fullName>
    </recommendedName>
</protein>
<dbReference type="InterPro" id="IPR022033">
    <property type="entry name" value="Rav1p_C"/>
</dbReference>
<evidence type="ECO:0000256" key="1">
    <source>
        <dbReference type="SAM" id="MobiDB-lite"/>
    </source>
</evidence>
<name>A0A843V3X3_COLES</name>
<dbReference type="InterPro" id="IPR015943">
    <property type="entry name" value="WD40/YVTN_repeat-like_dom_sf"/>
</dbReference>
<dbReference type="SUPFAM" id="SSF50978">
    <property type="entry name" value="WD40 repeat-like"/>
    <property type="match status" value="2"/>
</dbReference>
<dbReference type="PANTHER" id="PTHR13950:SF9">
    <property type="entry name" value="RABCONNECTIN-3A"/>
    <property type="match status" value="1"/>
</dbReference>
<dbReference type="Proteomes" id="UP000652761">
    <property type="component" value="Unassembled WGS sequence"/>
</dbReference>